<sequence>MVPPSASRFSVPGVVVGAASVTDSVGGAAMAGCAVVNGPAMPIASLSPVTMLGTPAVGVVGVTASI</sequence>
<dbReference type="EMBL" id="JAQNDO010000001">
    <property type="protein sequence ID" value="MDC0749949.1"/>
    <property type="molecule type" value="Genomic_DNA"/>
</dbReference>
<organism evidence="1 2">
    <name type="scientific">Polyangium mundeleinium</name>
    <dbReference type="NCBI Taxonomy" id="2995306"/>
    <lineage>
        <taxon>Bacteria</taxon>
        <taxon>Pseudomonadati</taxon>
        <taxon>Myxococcota</taxon>
        <taxon>Polyangia</taxon>
        <taxon>Polyangiales</taxon>
        <taxon>Polyangiaceae</taxon>
        <taxon>Polyangium</taxon>
    </lineage>
</organism>
<dbReference type="RefSeq" id="WP_271930491.1">
    <property type="nucleotide sequence ID" value="NZ_JAQNDO010000001.1"/>
</dbReference>
<dbReference type="Proteomes" id="UP001221411">
    <property type="component" value="Unassembled WGS sequence"/>
</dbReference>
<gene>
    <name evidence="1" type="ORF">POL67_51970</name>
</gene>
<protein>
    <submittedName>
        <fullName evidence="1">Uncharacterized protein</fullName>
    </submittedName>
</protein>
<accession>A0ABT5F8F6</accession>
<comment type="caution">
    <text evidence="1">The sequence shown here is derived from an EMBL/GenBank/DDBJ whole genome shotgun (WGS) entry which is preliminary data.</text>
</comment>
<evidence type="ECO:0000313" key="1">
    <source>
        <dbReference type="EMBL" id="MDC0749949.1"/>
    </source>
</evidence>
<keyword evidence="2" id="KW-1185">Reference proteome</keyword>
<reference evidence="1 2" key="1">
    <citation type="submission" date="2022-11" db="EMBL/GenBank/DDBJ databases">
        <title>Minimal conservation of predation-associated metabolite biosynthetic gene clusters underscores biosynthetic potential of Myxococcota including descriptions for ten novel species: Archangium lansinium sp. nov., Myxococcus landrumus sp. nov., Nannocystis bai.</title>
        <authorList>
            <person name="Ahearne A."/>
            <person name="Stevens C."/>
            <person name="Dowd S."/>
        </authorList>
    </citation>
    <scope>NUCLEOTIDE SEQUENCE [LARGE SCALE GENOMIC DNA]</scope>
    <source>
        <strain evidence="1 2">RJM3</strain>
    </source>
</reference>
<evidence type="ECO:0000313" key="2">
    <source>
        <dbReference type="Proteomes" id="UP001221411"/>
    </source>
</evidence>
<name>A0ABT5F8F6_9BACT</name>
<proteinExistence type="predicted"/>